<dbReference type="EMBL" id="CZQC01000067">
    <property type="protein sequence ID" value="CUS42503.1"/>
    <property type="molecule type" value="Genomic_DNA"/>
</dbReference>
<sequence>MNEFFDLFNDRPEQYSQFEAASLSLSELGRIRFNFKSSSQNYKQIYAGRVLFNVRNIASIKTRTKCSPTSLDSWDIDFSSYINHRKIYLIRLIDSFLDGTAKRGSITYQLNFIDWADNRYERDKLFFDKEQMKRAYSEYSNLLWDRVSQSNLSSPFSRSTARMCQEGAAQAILLTHHDLEYDKLQSWALRIQQRRGEKGFKVLESTQRAALSRDAHRYLFNKISEYLLQDDHPKPFILKPEPKLGITGQIYLSSSHWNLHGINNNPASYFYRSGTLGRSRIHELLYDRSGKISRSINELMESKDAEIKKNGPFSDKKFHYRLREHYHAIISSDNSGAIEHESYHRDLFNIASVHFSHLILADSGTNLAVLLTAPMIEPTNLEREGKFRILSFKSKGDKQYSLRLSPLAKKYWSRYVALCQKFIPSDSPLKGPQHFKQRQSLSHTISSKQLIIPTKFWNSVNLWVSTKDWRDYSVNLALTVTGDIHYSANQHQHTVETSRKHYIAVENRVAVKELNGFFSGLASAVNLYKSKRVAVNIVGENVGTQGLTGICISQGEAKEGGFSDEAPSPRCSAMLSCFFCKSYALRAREEDVLMLLSIQKWLPLHSRENSLNMDEHLLKFQPVIERIDDIIADLSNKGEQYENIVKRARRLAEIGNLHPYWDMKIAALKEITSSRGEQ</sequence>
<evidence type="ECO:0000313" key="1">
    <source>
        <dbReference type="EMBL" id="CUS42503.1"/>
    </source>
</evidence>
<accession>A0A160TES7</accession>
<gene>
    <name evidence="1" type="ORF">MGWOODY_Tha1826</name>
</gene>
<proteinExistence type="predicted"/>
<dbReference type="AlphaFoldDB" id="A0A160TES7"/>
<protein>
    <submittedName>
        <fullName evidence="1">Uncharacterized protein</fullName>
    </submittedName>
</protein>
<reference evidence="1" key="1">
    <citation type="submission" date="2015-10" db="EMBL/GenBank/DDBJ databases">
        <authorList>
            <person name="Gilbert D.G."/>
        </authorList>
    </citation>
    <scope>NUCLEOTIDE SEQUENCE</scope>
</reference>
<organism evidence="1">
    <name type="scientific">hydrothermal vent metagenome</name>
    <dbReference type="NCBI Taxonomy" id="652676"/>
    <lineage>
        <taxon>unclassified sequences</taxon>
        <taxon>metagenomes</taxon>
        <taxon>ecological metagenomes</taxon>
    </lineage>
</organism>
<name>A0A160TES7_9ZZZZ</name>